<evidence type="ECO:0000259" key="2">
    <source>
        <dbReference type="Pfam" id="PF12225"/>
    </source>
</evidence>
<dbReference type="PANTHER" id="PTHR38755">
    <property type="entry name" value="5,10-METHYLENETETRAHYDROFOLATE REDUCTASE"/>
    <property type="match status" value="1"/>
</dbReference>
<accession>D7CN72</accession>
<dbReference type="KEGG" id="slp:Slip_1394"/>
<dbReference type="Pfam" id="PF12225">
    <property type="entry name" value="DUF5981"/>
    <property type="match status" value="1"/>
</dbReference>
<dbReference type="AlphaFoldDB" id="D7CN72"/>
<keyword evidence="4" id="KW-1185">Reference proteome</keyword>
<proteinExistence type="predicted"/>
<feature type="domain" description="Methylene-tetrahydrofolate reductase C-terminal-like" evidence="2">
    <location>
        <begin position="108"/>
        <end position="202"/>
    </location>
</feature>
<protein>
    <recommendedName>
        <fullName evidence="2">Methylene-tetrahydrofolate reductase C-terminal-like domain-containing protein</fullName>
    </recommendedName>
</protein>
<organism evidence="3 4">
    <name type="scientific">Syntrophothermus lipocalidus (strain DSM 12680 / TGB-C1)</name>
    <dbReference type="NCBI Taxonomy" id="643648"/>
    <lineage>
        <taxon>Bacteria</taxon>
        <taxon>Bacillati</taxon>
        <taxon>Bacillota</taxon>
        <taxon>Clostridia</taxon>
        <taxon>Eubacteriales</taxon>
        <taxon>Syntrophomonadaceae</taxon>
        <taxon>Syntrophothermus</taxon>
    </lineage>
</organism>
<dbReference type="EMBL" id="CP002048">
    <property type="protein sequence ID" value="ADI02157.1"/>
    <property type="molecule type" value="Genomic_DNA"/>
</dbReference>
<reference evidence="4" key="1">
    <citation type="journal article" date="2010" name="Stand. Genomic Sci.">
        <title>Complete genome sequence of Syntrophothermus lipocalidus type strain (TGB-C1T).</title>
        <authorList>
            <consortium name="US DOE Joint Genome Institute (JGI-PGF)"/>
            <person name="Djao O."/>
            <person name="Zhang X."/>
            <person name="Lucas S."/>
            <person name="Lapidus A."/>
            <person name="Glavina Del Rio T."/>
            <person name="Nolan M."/>
            <person name="Tice H."/>
            <person name="Cheng J."/>
            <person name="Han C."/>
            <person name="Tapia R."/>
            <person name="Goodwin L."/>
            <person name="Pitluck S."/>
            <person name="Liolios K."/>
            <person name="Ivanova N."/>
            <person name="Mavromatis K."/>
            <person name="Mikhailova N."/>
            <person name="Ovchinnikova G."/>
            <person name="Pati A."/>
            <person name="Brambilla E."/>
            <person name="Chen A."/>
            <person name="Palaniappan K."/>
            <person name="Land M."/>
            <person name="Hauser L."/>
            <person name="Chang Y."/>
            <person name="Jeffries C."/>
            <person name="Rohde M."/>
            <person name="Sikorski J."/>
            <person name="Spring S."/>
            <person name="Goker M."/>
            <person name="Detter J."/>
            <person name="Woyke T."/>
            <person name="Bristow J."/>
            <person name="Eisen J."/>
            <person name="Markowitz V."/>
            <person name="Hugenholtz P."/>
            <person name="Kyrpides N."/>
            <person name="Klenk H."/>
        </authorList>
    </citation>
    <scope>NUCLEOTIDE SEQUENCE [LARGE SCALE GENOMIC DNA]</scope>
    <source>
        <strain evidence="4">DSM 12680 / TGB-C1</strain>
    </source>
</reference>
<dbReference type="Proteomes" id="UP000000378">
    <property type="component" value="Chromosome"/>
</dbReference>
<gene>
    <name evidence="3" type="ordered locus">Slip_1394</name>
</gene>
<evidence type="ECO:0000313" key="3">
    <source>
        <dbReference type="EMBL" id="ADI02157.1"/>
    </source>
</evidence>
<dbReference type="HOGENOM" id="CLU_107569_0_0_9"/>
<sequence>MIVGQQKPVEDLIAKLQGYHRILVLGCGGCVTVCQTGGAREAEKMAHLLRMALGPDIEIEWDSVARQCEYEFLDPVRERQESFDAVLSLACGVGVQALAEVLPVVPVIPGLNTVFAGMPVADGVWEERCQACGDCILDLTGGICPVARCSKSLLNGPCGGSQNGKCEISDTVDCAWQLIYDRLERQGRLEVLEKLVLPKNWSRSRDGGPRRMMREGVEPHGEE</sequence>
<dbReference type="OrthoDB" id="9803687at2"/>
<evidence type="ECO:0000256" key="1">
    <source>
        <dbReference type="SAM" id="MobiDB-lite"/>
    </source>
</evidence>
<dbReference type="InterPro" id="IPR022026">
    <property type="entry name" value="DUF5981"/>
</dbReference>
<name>D7CN72_SYNLT</name>
<evidence type="ECO:0000313" key="4">
    <source>
        <dbReference type="Proteomes" id="UP000000378"/>
    </source>
</evidence>
<dbReference type="eggNOG" id="COG4656">
    <property type="taxonomic scope" value="Bacteria"/>
</dbReference>
<dbReference type="RefSeq" id="WP_013175559.1">
    <property type="nucleotide sequence ID" value="NC_014220.1"/>
</dbReference>
<dbReference type="PANTHER" id="PTHR38755:SF1">
    <property type="entry name" value="METHYLENE-TETRAHYDROFOLATE REDUCTASE C-TERMINAL DOMAIN-CONTAINING PROTEIN"/>
    <property type="match status" value="1"/>
</dbReference>
<feature type="region of interest" description="Disordered" evidence="1">
    <location>
        <begin position="204"/>
        <end position="223"/>
    </location>
</feature>
<reference evidence="3 4" key="2">
    <citation type="journal article" date="2010" name="Stand. Genomic Sci.">
        <title>Complete genome sequence of Syntrophothermus lipocalidus type strain (TGB-C1).</title>
        <authorList>
            <person name="Djao O.D."/>
            <person name="Zhang X."/>
            <person name="Lucas S."/>
            <person name="Lapidus A."/>
            <person name="Del Rio T.G."/>
            <person name="Nolan M."/>
            <person name="Tice H."/>
            <person name="Cheng J.F."/>
            <person name="Han C."/>
            <person name="Tapia R."/>
            <person name="Goodwin L."/>
            <person name="Pitluck S."/>
            <person name="Liolios K."/>
            <person name="Ivanova N."/>
            <person name="Mavromatis K."/>
            <person name="Mikhailova N."/>
            <person name="Ovchinnikova G."/>
            <person name="Pati A."/>
            <person name="Brambilla E."/>
            <person name="Chen A."/>
            <person name="Palaniappan K."/>
            <person name="Land M."/>
            <person name="Hauser L."/>
            <person name="Chang Y.J."/>
            <person name="Jeffries C.D."/>
            <person name="Rohde M."/>
            <person name="Sikorski J."/>
            <person name="Spring S."/>
            <person name="Goker M."/>
            <person name="Detter J.C."/>
            <person name="Woyke T."/>
            <person name="Bristow J."/>
            <person name="Eisen J.A."/>
            <person name="Markowitz V."/>
            <person name="Hugenholtz P."/>
            <person name="Kyrpides N.C."/>
            <person name="Klenk H.P."/>
        </authorList>
    </citation>
    <scope>NUCLEOTIDE SEQUENCE [LARGE SCALE GENOMIC DNA]</scope>
    <source>
        <strain evidence="4">DSM 12680 / TGB-C1</strain>
    </source>
</reference>
<dbReference type="STRING" id="643648.Slip_1394"/>